<evidence type="ECO:0000256" key="6">
    <source>
        <dbReference type="ARBA" id="ARBA00023136"/>
    </source>
</evidence>
<dbReference type="Pfam" id="PF13592">
    <property type="entry name" value="HTH_33"/>
    <property type="match status" value="1"/>
</dbReference>
<organism evidence="8">
    <name type="scientific">Cyprideis torosa</name>
    <dbReference type="NCBI Taxonomy" id="163714"/>
    <lineage>
        <taxon>Eukaryota</taxon>
        <taxon>Metazoa</taxon>
        <taxon>Ecdysozoa</taxon>
        <taxon>Arthropoda</taxon>
        <taxon>Crustacea</taxon>
        <taxon>Oligostraca</taxon>
        <taxon>Ostracoda</taxon>
        <taxon>Podocopa</taxon>
        <taxon>Podocopida</taxon>
        <taxon>Cytherocopina</taxon>
        <taxon>Cytheroidea</taxon>
        <taxon>Cytherideidae</taxon>
        <taxon>Cyprideis</taxon>
    </lineage>
</organism>
<dbReference type="InterPro" id="IPR025959">
    <property type="entry name" value="Winged_HTH_dom"/>
</dbReference>
<accession>A0A7R8WM03</accession>
<dbReference type="OrthoDB" id="534912at2759"/>
<dbReference type="InterPro" id="IPR024041">
    <property type="entry name" value="NH4_transpt_AmtB-like_dom"/>
</dbReference>
<dbReference type="GO" id="GO:0008519">
    <property type="term" value="F:ammonium channel activity"/>
    <property type="evidence" value="ECO:0007669"/>
    <property type="project" value="InterPro"/>
</dbReference>
<keyword evidence="3" id="KW-0813">Transport</keyword>
<dbReference type="PANTHER" id="PTHR11730">
    <property type="entry name" value="AMMONIUM TRANSPORTER"/>
    <property type="match status" value="1"/>
</dbReference>
<evidence type="ECO:0000313" key="8">
    <source>
        <dbReference type="EMBL" id="CAD7234275.1"/>
    </source>
</evidence>
<dbReference type="PANTHER" id="PTHR11730:SF89">
    <property type="entry name" value="AMMONIUM TRANSPORTER SLL0108-RELATED"/>
    <property type="match status" value="1"/>
</dbReference>
<dbReference type="InterPro" id="IPR018047">
    <property type="entry name" value="Ammonium_transpt_CS"/>
</dbReference>
<comment type="subcellular location">
    <subcellularLocation>
        <location evidence="1">Membrane</location>
        <topology evidence="1">Multi-pass membrane protein</topology>
    </subcellularLocation>
</comment>
<comment type="similarity">
    <text evidence="2">Belongs to the ammonia transporter channel (TC 1.A.11.2) family.</text>
</comment>
<evidence type="ECO:0000256" key="2">
    <source>
        <dbReference type="ARBA" id="ARBA00005887"/>
    </source>
</evidence>
<dbReference type="Pfam" id="PF00909">
    <property type="entry name" value="Ammonium_transp"/>
    <property type="match status" value="1"/>
</dbReference>
<evidence type="ECO:0000256" key="5">
    <source>
        <dbReference type="ARBA" id="ARBA00022989"/>
    </source>
</evidence>
<dbReference type="EMBL" id="OB668216">
    <property type="protein sequence ID" value="CAD7234275.1"/>
    <property type="molecule type" value="Genomic_DNA"/>
</dbReference>
<dbReference type="AlphaFoldDB" id="A0A7R8WM03"/>
<feature type="non-terminal residue" evidence="8">
    <location>
        <position position="493"/>
    </location>
</feature>
<evidence type="ECO:0000256" key="1">
    <source>
        <dbReference type="ARBA" id="ARBA00004141"/>
    </source>
</evidence>
<name>A0A7R8WM03_9CRUS</name>
<dbReference type="SUPFAM" id="SSF111352">
    <property type="entry name" value="Ammonium transporter"/>
    <property type="match status" value="1"/>
</dbReference>
<evidence type="ECO:0000256" key="7">
    <source>
        <dbReference type="ARBA" id="ARBA00023177"/>
    </source>
</evidence>
<dbReference type="Gene3D" id="1.10.3430.10">
    <property type="entry name" value="Ammonium transporter AmtB like domains"/>
    <property type="match status" value="2"/>
</dbReference>
<reference evidence="8" key="1">
    <citation type="submission" date="2020-11" db="EMBL/GenBank/DDBJ databases">
        <authorList>
            <person name="Tran Van P."/>
        </authorList>
    </citation>
    <scope>NUCLEOTIDE SEQUENCE</scope>
</reference>
<gene>
    <name evidence="8" type="ORF">CTOB1V02_LOCUS12091</name>
</gene>
<proteinExistence type="inferred from homology"/>
<dbReference type="GO" id="GO:0016020">
    <property type="term" value="C:membrane"/>
    <property type="evidence" value="ECO:0007669"/>
    <property type="project" value="UniProtKB-SubCell"/>
</dbReference>
<protein>
    <submittedName>
        <fullName evidence="8">Uncharacterized protein</fullName>
    </submittedName>
</protein>
<dbReference type="InterPro" id="IPR029020">
    <property type="entry name" value="Ammonium/urea_transptr"/>
</dbReference>
<evidence type="ECO:0000256" key="3">
    <source>
        <dbReference type="ARBA" id="ARBA00022448"/>
    </source>
</evidence>
<evidence type="ECO:0000256" key="4">
    <source>
        <dbReference type="ARBA" id="ARBA00022692"/>
    </source>
</evidence>
<sequence length="493" mass="53439">MPKVPAAKTPLPSPVVSSANTRLSRRGSKLRMMLPEDLLVCLHALGFVNAWPDASVIAQLGQSTLRPRSLLNRSGTEPEGGYDALRAKPVLGRPATLTDDQVWWIRAIILGTPPLEWRFDVVLWTRRIVGDVIEQVYGVRFSDEAVGRMMRDRMGLSVQRPVRHALEQDPEAVRRWLVEECTQRLHRKQRSKELRSISVMKLAYAVSITQEEAGQRLILMSWSGIIQKTITRAAIAEPQQYALQSDVDHVWTMTAAALVLLMQGGFLLLEAGQLVFCGTAATVVSGAIAERMAMTGYIVLTILIATVIYPIAGHWAWGGLLNGSKEPWLAAMGFMDFAGSTVVHSVGAWSALAAIIVIGPRYGKFDENGNPTELHGHSPVLSTMGALILMVGWIGFNGGSTTSGSEGFARIVANTLVAGSVGGVTTFFLGRLHYGYNRPEFVINGLLAGLVGITAGCDVLTPQNSAIVGSAAAIGAYVFREVLERVFKLDDPL</sequence>
<keyword evidence="4" id="KW-0812">Transmembrane</keyword>
<keyword evidence="5" id="KW-1133">Transmembrane helix</keyword>
<dbReference type="PROSITE" id="PS01219">
    <property type="entry name" value="AMMONIUM_TRANSP"/>
    <property type="match status" value="1"/>
</dbReference>
<keyword evidence="6" id="KW-0472">Membrane</keyword>
<dbReference type="GO" id="GO:0097272">
    <property type="term" value="P:ammonium homeostasis"/>
    <property type="evidence" value="ECO:0007669"/>
    <property type="project" value="TreeGrafter"/>
</dbReference>
<keyword evidence="7" id="KW-0924">Ammonia transport</keyword>